<evidence type="ECO:0000313" key="3">
    <source>
        <dbReference type="Proteomes" id="UP001241747"/>
    </source>
</evidence>
<dbReference type="InterPro" id="IPR036928">
    <property type="entry name" value="AS_sf"/>
</dbReference>
<keyword evidence="2" id="KW-0378">Hydrolase</keyword>
<dbReference type="GO" id="GO:0004040">
    <property type="term" value="F:amidase activity"/>
    <property type="evidence" value="ECO:0007669"/>
    <property type="project" value="UniProtKB-EC"/>
</dbReference>
<name>A0ABU0L863_XANAG</name>
<dbReference type="PANTHER" id="PTHR46310:SF7">
    <property type="entry name" value="AMIDASE 1"/>
    <property type="match status" value="1"/>
</dbReference>
<keyword evidence="3" id="KW-1185">Reference proteome</keyword>
<dbReference type="SUPFAM" id="SSF75304">
    <property type="entry name" value="Amidase signature (AS) enzymes"/>
    <property type="match status" value="1"/>
</dbReference>
<comment type="caution">
    <text evidence="2">The sequence shown here is derived from an EMBL/GenBank/DDBJ whole genome shotgun (WGS) entry which is preliminary data.</text>
</comment>
<proteinExistence type="predicted"/>
<dbReference type="InterPro" id="IPR020556">
    <property type="entry name" value="Amidase_CS"/>
</dbReference>
<evidence type="ECO:0000313" key="2">
    <source>
        <dbReference type="EMBL" id="MDQ0503349.1"/>
    </source>
</evidence>
<evidence type="ECO:0000259" key="1">
    <source>
        <dbReference type="Pfam" id="PF01425"/>
    </source>
</evidence>
<dbReference type="NCBIfam" id="NF006169">
    <property type="entry name" value="PRK08310.1"/>
    <property type="match status" value="1"/>
</dbReference>
<dbReference type="InterPro" id="IPR023631">
    <property type="entry name" value="Amidase_dom"/>
</dbReference>
<dbReference type="Gene3D" id="3.90.1300.10">
    <property type="entry name" value="Amidase signature (AS) domain"/>
    <property type="match status" value="1"/>
</dbReference>
<organism evidence="2 3">
    <name type="scientific">Xanthobacter agilis</name>
    <dbReference type="NCBI Taxonomy" id="47492"/>
    <lineage>
        <taxon>Bacteria</taxon>
        <taxon>Pseudomonadati</taxon>
        <taxon>Pseudomonadota</taxon>
        <taxon>Alphaproteobacteria</taxon>
        <taxon>Hyphomicrobiales</taxon>
        <taxon>Xanthobacteraceae</taxon>
        <taxon>Xanthobacter</taxon>
    </lineage>
</organism>
<sequence>MSASTATLHADALPAGEDRVGAFLPGPRVEVAGATEGPLAGLTFAVKDVLDVAGVVTGNGHPAWARTHAPAAAHAAAVQRALDAGARLVGKTISDELAYSLTGENVHYGTPLNSAAPERVPGGSSSGSAAAVAAGLVDFALGSDCGGSVRVPASYCGLLGLRPTHGRVPAAGIAPFAPSFDCVGWFARDPAVFAAVGRVLLGEDGPVALPRRLLVATDAFALLSDDVRAALAPALARVERAVAPAEGVVLAPEGLAAWSAAFRALQAAEIWQSVGPWVEAVRPEFGPGVAERFAAAARLDPAVVEAARPVRRAVVARTSSLLAEGTVLVLPTTPRSAPLKGSAAADTEVTYRHLAMNLLCTAGLAGLPQVSLPLAQVEGAPLGLSLVGRHGSDLELVTLATAICAA</sequence>
<dbReference type="RefSeq" id="WP_237344321.1">
    <property type="nucleotide sequence ID" value="NZ_JABWGX010000003.1"/>
</dbReference>
<dbReference type="Pfam" id="PF01425">
    <property type="entry name" value="Amidase"/>
    <property type="match status" value="1"/>
</dbReference>
<feature type="domain" description="Amidase" evidence="1">
    <location>
        <begin position="33"/>
        <end position="396"/>
    </location>
</feature>
<dbReference type="Proteomes" id="UP001241747">
    <property type="component" value="Unassembled WGS sequence"/>
</dbReference>
<dbReference type="EMBL" id="JAUSVY010000001">
    <property type="protein sequence ID" value="MDQ0503349.1"/>
    <property type="molecule type" value="Genomic_DNA"/>
</dbReference>
<gene>
    <name evidence="2" type="ORF">QOZ94_000119</name>
</gene>
<accession>A0ABU0L863</accession>
<reference evidence="2 3" key="1">
    <citation type="submission" date="2023-07" db="EMBL/GenBank/DDBJ databases">
        <title>Genomic Encyclopedia of Type Strains, Phase IV (KMG-IV): sequencing the most valuable type-strain genomes for metagenomic binning, comparative biology and taxonomic classification.</title>
        <authorList>
            <person name="Goeker M."/>
        </authorList>
    </citation>
    <scope>NUCLEOTIDE SEQUENCE [LARGE SCALE GENOMIC DNA]</scope>
    <source>
        <strain evidence="2 3">DSM 3770</strain>
    </source>
</reference>
<dbReference type="EC" id="3.5.1.4" evidence="2"/>
<dbReference type="PANTHER" id="PTHR46310">
    <property type="entry name" value="AMIDASE 1"/>
    <property type="match status" value="1"/>
</dbReference>
<dbReference type="PROSITE" id="PS00571">
    <property type="entry name" value="AMIDASES"/>
    <property type="match status" value="1"/>
</dbReference>
<protein>
    <submittedName>
        <fullName evidence="2">Amidase</fullName>
        <ecNumber evidence="2">3.5.1.4</ecNumber>
    </submittedName>
</protein>